<keyword evidence="2 5" id="KW-0689">Ribosomal protein</keyword>
<dbReference type="PANTHER" id="PTHR43168">
    <property type="entry name" value="50S RIBOSOMAL PROTEIN L33, CHLOROPLASTIC"/>
    <property type="match status" value="1"/>
</dbReference>
<dbReference type="Gene3D" id="2.20.28.120">
    <property type="entry name" value="Ribosomal protein L33"/>
    <property type="match status" value="1"/>
</dbReference>
<dbReference type="GO" id="GO:0005737">
    <property type="term" value="C:cytoplasm"/>
    <property type="evidence" value="ECO:0007669"/>
    <property type="project" value="UniProtKB-ARBA"/>
</dbReference>
<dbReference type="NCBIfam" id="TIGR01023">
    <property type="entry name" value="rpmG_bact"/>
    <property type="match status" value="1"/>
</dbReference>
<proteinExistence type="inferred from homology"/>
<dbReference type="InterPro" id="IPR038584">
    <property type="entry name" value="Ribosomal_bL33_sf"/>
</dbReference>
<dbReference type="InterPro" id="IPR001705">
    <property type="entry name" value="Ribosomal_bL33"/>
</dbReference>
<name>A0A1G1W7A8_9BACT</name>
<dbReference type="STRING" id="1802593.A2172_02515"/>
<evidence type="ECO:0000313" key="6">
    <source>
        <dbReference type="EMBL" id="OGY23227.1"/>
    </source>
</evidence>
<dbReference type="GO" id="GO:1990904">
    <property type="term" value="C:ribonucleoprotein complex"/>
    <property type="evidence" value="ECO:0007669"/>
    <property type="project" value="UniProtKB-KW"/>
</dbReference>
<dbReference type="GO" id="GO:0005840">
    <property type="term" value="C:ribosome"/>
    <property type="evidence" value="ECO:0007669"/>
    <property type="project" value="UniProtKB-KW"/>
</dbReference>
<comment type="similarity">
    <text evidence="1 5">Belongs to the bacterial ribosomal protein bL33 family.</text>
</comment>
<reference evidence="6 7" key="1">
    <citation type="journal article" date="2016" name="Nat. Commun.">
        <title>Thousands of microbial genomes shed light on interconnected biogeochemical processes in an aquifer system.</title>
        <authorList>
            <person name="Anantharaman K."/>
            <person name="Brown C.T."/>
            <person name="Hug L.A."/>
            <person name="Sharon I."/>
            <person name="Castelle C.J."/>
            <person name="Probst A.J."/>
            <person name="Thomas B.C."/>
            <person name="Singh A."/>
            <person name="Wilkins M.J."/>
            <person name="Karaoz U."/>
            <person name="Brodie E.L."/>
            <person name="Williams K.H."/>
            <person name="Hubbard S.S."/>
            <person name="Banfield J.F."/>
        </authorList>
    </citation>
    <scope>NUCLEOTIDE SEQUENCE [LARGE SCALE GENOMIC DNA]</scope>
</reference>
<dbReference type="NCBIfam" id="NF001860">
    <property type="entry name" value="PRK00595.1"/>
    <property type="match status" value="1"/>
</dbReference>
<dbReference type="GO" id="GO:0003735">
    <property type="term" value="F:structural constituent of ribosome"/>
    <property type="evidence" value="ECO:0007669"/>
    <property type="project" value="InterPro"/>
</dbReference>
<dbReference type="Proteomes" id="UP000176631">
    <property type="component" value="Unassembled WGS sequence"/>
</dbReference>
<keyword evidence="3 5" id="KW-0687">Ribonucleoprotein</keyword>
<evidence type="ECO:0000256" key="5">
    <source>
        <dbReference type="HAMAP-Rule" id="MF_00294"/>
    </source>
</evidence>
<dbReference type="InterPro" id="IPR011332">
    <property type="entry name" value="Ribosomal_zn-bd"/>
</dbReference>
<organism evidence="6 7">
    <name type="scientific">Candidatus Woykebacteria bacterium RBG_13_40_15</name>
    <dbReference type="NCBI Taxonomy" id="1802593"/>
    <lineage>
        <taxon>Bacteria</taxon>
        <taxon>Candidatus Woykeibacteriota</taxon>
    </lineage>
</organism>
<dbReference type="HAMAP" id="MF_00294">
    <property type="entry name" value="Ribosomal_bL33"/>
    <property type="match status" value="1"/>
</dbReference>
<dbReference type="AlphaFoldDB" id="A0A1G1W7A8"/>
<dbReference type="NCBIfam" id="NF001764">
    <property type="entry name" value="PRK00504.1"/>
    <property type="match status" value="1"/>
</dbReference>
<dbReference type="GO" id="GO:0006412">
    <property type="term" value="P:translation"/>
    <property type="evidence" value="ECO:0007669"/>
    <property type="project" value="UniProtKB-UniRule"/>
</dbReference>
<dbReference type="InterPro" id="IPR018264">
    <property type="entry name" value="Ribosomal_bL33_CS"/>
</dbReference>
<evidence type="ECO:0000313" key="7">
    <source>
        <dbReference type="Proteomes" id="UP000176631"/>
    </source>
</evidence>
<comment type="caution">
    <text evidence="6">The sequence shown here is derived from an EMBL/GenBank/DDBJ whole genome shotgun (WGS) entry which is preliminary data.</text>
</comment>
<evidence type="ECO:0000256" key="4">
    <source>
        <dbReference type="ARBA" id="ARBA00035176"/>
    </source>
</evidence>
<evidence type="ECO:0000256" key="3">
    <source>
        <dbReference type="ARBA" id="ARBA00023274"/>
    </source>
</evidence>
<dbReference type="EMBL" id="MHCP01000028">
    <property type="protein sequence ID" value="OGY23227.1"/>
    <property type="molecule type" value="Genomic_DNA"/>
</dbReference>
<evidence type="ECO:0000256" key="1">
    <source>
        <dbReference type="ARBA" id="ARBA00007596"/>
    </source>
</evidence>
<dbReference type="PANTHER" id="PTHR43168:SF2">
    <property type="entry name" value="LARGE RIBOSOMAL SUBUNIT PROTEIN BL33C"/>
    <property type="match status" value="1"/>
</dbReference>
<evidence type="ECO:0000256" key="2">
    <source>
        <dbReference type="ARBA" id="ARBA00022980"/>
    </source>
</evidence>
<dbReference type="Pfam" id="PF00471">
    <property type="entry name" value="Ribosomal_L33"/>
    <property type="match status" value="1"/>
</dbReference>
<dbReference type="PROSITE" id="PS00582">
    <property type="entry name" value="RIBOSOMAL_L33"/>
    <property type="match status" value="1"/>
</dbReference>
<accession>A0A1G1W7A8</accession>
<dbReference type="SUPFAM" id="SSF57829">
    <property type="entry name" value="Zn-binding ribosomal proteins"/>
    <property type="match status" value="1"/>
</dbReference>
<protein>
    <recommendedName>
        <fullName evidence="4 5">Large ribosomal subunit protein bL33</fullName>
    </recommendedName>
</protein>
<gene>
    <name evidence="5" type="primary">rpmG</name>
    <name evidence="6" type="ORF">A2172_02515</name>
</gene>
<sequence>MAKKGPRNLVILECTECKRQNYTTEKNKQNLQGKLELKKFCKGCKKVILHREVK</sequence>